<keyword evidence="3" id="KW-1185">Reference proteome</keyword>
<feature type="region of interest" description="Disordered" evidence="1">
    <location>
        <begin position="101"/>
        <end position="133"/>
    </location>
</feature>
<protein>
    <submittedName>
        <fullName evidence="2">Uncharacterized protein</fullName>
    </submittedName>
</protein>
<dbReference type="Proteomes" id="UP001199106">
    <property type="component" value="Unassembled WGS sequence"/>
</dbReference>
<organism evidence="2 3">
    <name type="scientific">Alternaria panax</name>
    <dbReference type="NCBI Taxonomy" id="48097"/>
    <lineage>
        <taxon>Eukaryota</taxon>
        <taxon>Fungi</taxon>
        <taxon>Dikarya</taxon>
        <taxon>Ascomycota</taxon>
        <taxon>Pezizomycotina</taxon>
        <taxon>Dothideomycetes</taxon>
        <taxon>Pleosporomycetidae</taxon>
        <taxon>Pleosporales</taxon>
        <taxon>Pleosporineae</taxon>
        <taxon>Pleosporaceae</taxon>
        <taxon>Alternaria</taxon>
        <taxon>Alternaria sect. Panax</taxon>
    </lineage>
</organism>
<dbReference type="EMBL" id="JAANER010000010">
    <property type="protein sequence ID" value="KAG9185584.1"/>
    <property type="molecule type" value="Genomic_DNA"/>
</dbReference>
<dbReference type="AlphaFoldDB" id="A0AAD4FDM7"/>
<evidence type="ECO:0000313" key="2">
    <source>
        <dbReference type="EMBL" id="KAG9185584.1"/>
    </source>
</evidence>
<sequence>MSADPPKRYIREMRSGDQVAIAYTKGGERVWLSYRTIKTAVATAMRPYFYTDGKRKVAFRHIGLPTLAEGLQRDYGDITDRNFEENGEVFCYAQLGKEMPEKTTATKSKTKHARNEPKKTAATKAKPEPGLGEPTRRLAEVKVCKAGKQLTSDEIKSAFAKYRDDDADFGERDLINITNAATAKHNGEARTKAMLLEERFHTKTTGSIPGSTVIWLRGW</sequence>
<evidence type="ECO:0000313" key="3">
    <source>
        <dbReference type="Proteomes" id="UP001199106"/>
    </source>
</evidence>
<proteinExistence type="predicted"/>
<name>A0AAD4FDM7_9PLEO</name>
<evidence type="ECO:0000256" key="1">
    <source>
        <dbReference type="SAM" id="MobiDB-lite"/>
    </source>
</evidence>
<accession>A0AAD4FDM7</accession>
<reference evidence="2" key="1">
    <citation type="submission" date="2021-07" db="EMBL/GenBank/DDBJ databases">
        <title>Genome Resource of American Ginseng Black Spot Pathogen Alternaria panax.</title>
        <authorList>
            <person name="Qiu C."/>
            <person name="Wang W."/>
            <person name="Liu Z."/>
        </authorList>
    </citation>
    <scope>NUCLEOTIDE SEQUENCE</scope>
    <source>
        <strain evidence="2">BNCC115425</strain>
    </source>
</reference>
<gene>
    <name evidence="2" type="ORF">G6011_06915</name>
</gene>
<comment type="caution">
    <text evidence="2">The sequence shown here is derived from an EMBL/GenBank/DDBJ whole genome shotgun (WGS) entry which is preliminary data.</text>
</comment>